<reference evidence="1" key="1">
    <citation type="submission" date="2022-07" db="EMBL/GenBank/DDBJ databases">
        <title>Genome Sequence of Phlebia brevispora.</title>
        <authorList>
            <person name="Buettner E."/>
        </authorList>
    </citation>
    <scope>NUCLEOTIDE SEQUENCE</scope>
    <source>
        <strain evidence="1">MPL23</strain>
    </source>
</reference>
<evidence type="ECO:0000313" key="1">
    <source>
        <dbReference type="EMBL" id="KAJ3553783.1"/>
    </source>
</evidence>
<keyword evidence="2" id="KW-1185">Reference proteome</keyword>
<accession>A0ACC1T5I9</accession>
<dbReference type="EMBL" id="JANHOG010000499">
    <property type="protein sequence ID" value="KAJ3553783.1"/>
    <property type="molecule type" value="Genomic_DNA"/>
</dbReference>
<gene>
    <name evidence="1" type="ORF">NM688_g3435</name>
</gene>
<dbReference type="Proteomes" id="UP001148662">
    <property type="component" value="Unassembled WGS sequence"/>
</dbReference>
<protein>
    <submittedName>
        <fullName evidence="1">Uncharacterized protein</fullName>
    </submittedName>
</protein>
<sequence length="1246" mass="142099">MPRSKRNQQAVFRHVRPSDRIRIQSLSYGVRLQSIQTRLDALLSHASDNPTRCVTPTADGDFLDEACSRLEDEHSHSELSHTSHDGAPPVEENSEPYEEIASQSTPKKWRIQPDDEAHRFFQRFHAVLSDLEEPYLRYITQSLRKPAHTSQFAGGPCTSPGCSSRSSQVTLLYWDHFEIKDVSYCECTLLPVRLVQNGMFPSAPIEPRLAVSVHLLDFYSALFERSGDAVTAMAGALHKFYIQRGWQIINEKGSSTADPFWRGLGHAIQWYDMLKVNIERRVDDAIDRAHHVVTTYQESTGSGELQAPISQDCPIDSAPSPTGSDDVHDHSECSENKKVAMDTQRCADVLQKRCPACFGGRKFVRPLSEGGDIHIALDANFSHRHLRSAGDSPAFYHPSYFLPDHFVEEIDKRIQTRRKRPRNKTWASRVPDSVLDACEHGHEAANEHKVKTATLRYDDTGVMAMICRHDIPLFLVNMDTPGEQQKYAIALLEHLFSLLPSNATVKALYDIGCLLDRSIHLYYLLSDDIIQRLGWAISAMHSYGHGWACQLIYAPRFQDGSGETDGEGVERLWSKLRIIIHVTRSSARSRRLWILDRQVSAIGESALEDLGTNVERRYSRAVRQLEKAVKELDECREDPEELQRQWEHQRQEQMSIRNHAPARLKKDLDAILTLQSEVDKLENVILSTQKLLKITYKTDAALSELERLRGLHLDLTAQVDQLYASLNVDYLPPVLKSLPLEFLRVLILARDLKMNLRSRVIAHWLEWDRLDQATGGKDVALGTKLHQETRKKIAKRKPAVLTAIKKYNSYCECLETLLPSNIDFPLPRPLPTDLVSLRDCAHFMEDVWIAPSATAKPPRWLEDDNERHSQHSLRRHKWPTHLISDFRYDYHVRTALQSAERICRDQSPTAMPLQWMSPTILQEHLLTIVDDDEAADNPLDDLRWACPEDILLSDLVEDILYDDEELLILLTEPPEGSVVSVQESCAQIPPHTRSYERQLSPMSLSQTLKVDAHWVIQNALRADCFWEVWFFAAIPLPCTALAFARAWNFEERRVYFSPSDIARLADPHAWLNDVCIDDCASLLREAFGNVGQACAVFTTFEVSYLRCGAYGRLSRSARRNRYWERDIWLLPLYQENRKHWTLAVLVCSQRTIYHFDSFADEDALLLVENLPGHNTSTFQDVWTAYPLSITARQTNSYDCGLWVLATMAAIMKGYEVTGLKEPDMPAFHKLLLCLALCLPGSATAPT</sequence>
<organism evidence="1 2">
    <name type="scientific">Phlebia brevispora</name>
    <dbReference type="NCBI Taxonomy" id="194682"/>
    <lineage>
        <taxon>Eukaryota</taxon>
        <taxon>Fungi</taxon>
        <taxon>Dikarya</taxon>
        <taxon>Basidiomycota</taxon>
        <taxon>Agaricomycotina</taxon>
        <taxon>Agaricomycetes</taxon>
        <taxon>Polyporales</taxon>
        <taxon>Meruliaceae</taxon>
        <taxon>Phlebia</taxon>
    </lineage>
</organism>
<comment type="caution">
    <text evidence="1">The sequence shown here is derived from an EMBL/GenBank/DDBJ whole genome shotgun (WGS) entry which is preliminary data.</text>
</comment>
<evidence type="ECO:0000313" key="2">
    <source>
        <dbReference type="Proteomes" id="UP001148662"/>
    </source>
</evidence>
<proteinExistence type="predicted"/>
<name>A0ACC1T5I9_9APHY</name>